<dbReference type="GO" id="GO:0000902">
    <property type="term" value="P:cell morphogenesis"/>
    <property type="evidence" value="ECO:0007669"/>
    <property type="project" value="TreeGrafter"/>
</dbReference>
<reference evidence="3" key="1">
    <citation type="submission" date="2023-03" db="UniProtKB">
        <authorList>
            <consortium name="WormBaseParasite"/>
        </authorList>
    </citation>
    <scope>IDENTIFICATION</scope>
</reference>
<protein>
    <submittedName>
        <fullName evidence="3">LRAT domain-containing protein</fullName>
    </submittedName>
</protein>
<dbReference type="PANTHER" id="PTHR36948">
    <property type="entry name" value="PROTEIN CBG04856"/>
    <property type="match status" value="1"/>
</dbReference>
<evidence type="ECO:0000259" key="1">
    <source>
        <dbReference type="Pfam" id="PF04970"/>
    </source>
</evidence>
<evidence type="ECO:0000313" key="3">
    <source>
        <dbReference type="WBParaSite" id="ALUE_0000812901-mRNA-1"/>
    </source>
</evidence>
<sequence length="303" mass="34137">MSSLQEIIGSEMTRVIIDVFDDDWLWKEHVTSSLGQHLCVVARKTFGGRISLYLLSDDERLTPPICKPVKVANIKADVSYAKAIASRFCDSMKQTPIAFDFTTQPEGIRVPVDKESMRLAHLPGSALYYPDSFLEHGDEVLVQCKAFGLNFFHAGIYHRGGYVYHFMMACDMTDFCGELGTLDRAEGAVLFDRWNDFIYALNEPGSKPTLCRLSHVLRVRSGEEVVNCARALYFNHNQFVEYDIRDRNCQHFASYCARGVSFSFEMASNLRYLACSLLKPSRVILGSLHKIGSAPKSISLAFV</sequence>
<dbReference type="InterPro" id="IPR053372">
    <property type="entry name" value="Vulval_toroid_morpho-assoc"/>
</dbReference>
<accession>A0A9J2PFL3</accession>
<name>A0A9J2PFL3_ASCLU</name>
<dbReference type="AlphaFoldDB" id="A0A9J2PFL3"/>
<feature type="domain" description="LRAT" evidence="1">
    <location>
        <begin position="144"/>
        <end position="260"/>
    </location>
</feature>
<dbReference type="Proteomes" id="UP000036681">
    <property type="component" value="Unplaced"/>
</dbReference>
<proteinExistence type="predicted"/>
<dbReference type="Pfam" id="PF04970">
    <property type="entry name" value="LRAT"/>
    <property type="match status" value="1"/>
</dbReference>
<organism evidence="2 3">
    <name type="scientific">Ascaris lumbricoides</name>
    <name type="common">Giant roundworm</name>
    <dbReference type="NCBI Taxonomy" id="6252"/>
    <lineage>
        <taxon>Eukaryota</taxon>
        <taxon>Metazoa</taxon>
        <taxon>Ecdysozoa</taxon>
        <taxon>Nematoda</taxon>
        <taxon>Chromadorea</taxon>
        <taxon>Rhabditida</taxon>
        <taxon>Spirurina</taxon>
        <taxon>Ascaridomorpha</taxon>
        <taxon>Ascaridoidea</taxon>
        <taxon>Ascarididae</taxon>
        <taxon>Ascaris</taxon>
    </lineage>
</organism>
<dbReference type="Gene3D" id="3.90.1720.10">
    <property type="entry name" value="endopeptidase domain like (from Nostoc punctiforme)"/>
    <property type="match status" value="1"/>
</dbReference>
<dbReference type="WBParaSite" id="ALUE_0000812901-mRNA-1">
    <property type="protein sequence ID" value="ALUE_0000812901-mRNA-1"/>
    <property type="gene ID" value="ALUE_0000812901"/>
</dbReference>
<keyword evidence="2" id="KW-1185">Reference proteome</keyword>
<dbReference type="PANTHER" id="PTHR36948:SF1">
    <property type="entry name" value="EGG-LAYING DEFECTIVE PROTEIN 26"/>
    <property type="match status" value="1"/>
</dbReference>
<evidence type="ECO:0000313" key="2">
    <source>
        <dbReference type="Proteomes" id="UP000036681"/>
    </source>
</evidence>
<dbReference type="InterPro" id="IPR007053">
    <property type="entry name" value="LRAT_dom"/>
</dbReference>